<comment type="caution">
    <text evidence="3">The sequence shown here is derived from an EMBL/GenBank/DDBJ whole genome shotgun (WGS) entry which is preliminary data.</text>
</comment>
<reference evidence="4" key="1">
    <citation type="journal article" date="2019" name="Int. J. Syst. Evol. Microbiol.">
        <title>The Global Catalogue of Microorganisms (GCM) 10K type strain sequencing project: providing services to taxonomists for standard genome sequencing and annotation.</title>
        <authorList>
            <consortium name="The Broad Institute Genomics Platform"/>
            <consortium name="The Broad Institute Genome Sequencing Center for Infectious Disease"/>
            <person name="Wu L."/>
            <person name="Ma J."/>
        </authorList>
    </citation>
    <scope>NUCLEOTIDE SEQUENCE [LARGE SCALE GENOMIC DNA]</scope>
    <source>
        <strain evidence="4">KCTC 13193</strain>
    </source>
</reference>
<proteinExistence type="predicted"/>
<gene>
    <name evidence="3" type="ORF">ACFODW_06950</name>
</gene>
<keyword evidence="4" id="KW-1185">Reference proteome</keyword>
<accession>A0ABV7A5M3</accession>
<feature type="domain" description="Luciferase-like" evidence="2">
    <location>
        <begin position="19"/>
        <end position="303"/>
    </location>
</feature>
<dbReference type="RefSeq" id="WP_390304625.1">
    <property type="nucleotide sequence ID" value="NZ_JBHRRZ010000012.1"/>
</dbReference>
<evidence type="ECO:0000256" key="1">
    <source>
        <dbReference type="ARBA" id="ARBA00007789"/>
    </source>
</evidence>
<evidence type="ECO:0000313" key="4">
    <source>
        <dbReference type="Proteomes" id="UP001595387"/>
    </source>
</evidence>
<evidence type="ECO:0000313" key="3">
    <source>
        <dbReference type="EMBL" id="MFC2948080.1"/>
    </source>
</evidence>
<keyword evidence="3" id="KW-0560">Oxidoreductase</keyword>
<dbReference type="GO" id="GO:0016491">
    <property type="term" value="F:oxidoreductase activity"/>
    <property type="evidence" value="ECO:0007669"/>
    <property type="project" value="UniProtKB-KW"/>
</dbReference>
<dbReference type="PANTHER" id="PTHR30137">
    <property type="entry name" value="LUCIFERASE-LIKE MONOOXYGENASE"/>
    <property type="match status" value="1"/>
</dbReference>
<dbReference type="InterPro" id="IPR019949">
    <property type="entry name" value="CmoO-like"/>
</dbReference>
<dbReference type="InterPro" id="IPR036661">
    <property type="entry name" value="Luciferase-like_sf"/>
</dbReference>
<dbReference type="NCBIfam" id="TIGR03558">
    <property type="entry name" value="oxido_grp_1"/>
    <property type="match status" value="1"/>
</dbReference>
<dbReference type="EMBL" id="JBHRRZ010000012">
    <property type="protein sequence ID" value="MFC2948080.1"/>
    <property type="molecule type" value="Genomic_DNA"/>
</dbReference>
<dbReference type="Pfam" id="PF00296">
    <property type="entry name" value="Bac_luciferase"/>
    <property type="match status" value="1"/>
</dbReference>
<dbReference type="EC" id="1.-.-.-" evidence="3"/>
<evidence type="ECO:0000259" key="2">
    <source>
        <dbReference type="Pfam" id="PF00296"/>
    </source>
</evidence>
<dbReference type="Gene3D" id="3.20.20.30">
    <property type="entry name" value="Luciferase-like domain"/>
    <property type="match status" value="1"/>
</dbReference>
<organism evidence="3 4">
    <name type="scientific">Virgibacillus sediminis</name>
    <dbReference type="NCBI Taxonomy" id="202260"/>
    <lineage>
        <taxon>Bacteria</taxon>
        <taxon>Bacillati</taxon>
        <taxon>Bacillota</taxon>
        <taxon>Bacilli</taxon>
        <taxon>Bacillales</taxon>
        <taxon>Bacillaceae</taxon>
        <taxon>Virgibacillus</taxon>
    </lineage>
</organism>
<sequence length="337" mass="37872">MVLLNILDYSPIFEGSDAREALLHTRDLAELADELGYHRYWVAEHHYVSSVAGSTPEMLMMQLAVSTSRIRIGSGGVMLPHYSPYKVAENFRMLEAFHPNRIDLGIGRSPSFQIVNRALNEARDKRISYEQQVEDIYKYLTDDTEEEHRFKKLIAMPAIDTIPQIWILGSGSGSARLAGAWGSAYAYAHFAPSSRSNGQEIVKEYRNNFKSTSLLEKPKVMIAVFVIIAETAEEAEDIAQAFDLWLLSVESSHQPPYYPSIQTAKERGRSRIEEEKAASNRTRVIIGDPEQVKAGIEEVAELYLADEVTIIPQFYDARNRRKGIELLAEAFGLNAGG</sequence>
<dbReference type="SUPFAM" id="SSF51679">
    <property type="entry name" value="Bacterial luciferase-like"/>
    <property type="match status" value="1"/>
</dbReference>
<comment type="similarity">
    <text evidence="1">To bacterial alkanal monooxygenase alpha and beta chains.</text>
</comment>
<dbReference type="InterPro" id="IPR050766">
    <property type="entry name" value="Bact_Lucif_Oxidored"/>
</dbReference>
<name>A0ABV7A5M3_9BACI</name>
<protein>
    <submittedName>
        <fullName evidence="3">LLM class flavin-dependent oxidoreductase</fullName>
        <ecNumber evidence="3">1.-.-.-</ecNumber>
    </submittedName>
</protein>
<dbReference type="CDD" id="cd00347">
    <property type="entry name" value="Flavin_utilizing_monoxygenases"/>
    <property type="match status" value="1"/>
</dbReference>
<dbReference type="Proteomes" id="UP001595387">
    <property type="component" value="Unassembled WGS sequence"/>
</dbReference>
<dbReference type="PANTHER" id="PTHR30137:SF19">
    <property type="entry name" value="LUCIFERASE-LIKE MONOOXYGENASE"/>
    <property type="match status" value="1"/>
</dbReference>
<dbReference type="InterPro" id="IPR011251">
    <property type="entry name" value="Luciferase-like_dom"/>
</dbReference>